<organism evidence="2 3">
    <name type="scientific">Komagataeibacter intermedius NRIC 0521</name>
    <dbReference type="NCBI Taxonomy" id="1307934"/>
    <lineage>
        <taxon>Bacteria</taxon>
        <taxon>Pseudomonadati</taxon>
        <taxon>Pseudomonadota</taxon>
        <taxon>Alphaproteobacteria</taxon>
        <taxon>Acetobacterales</taxon>
        <taxon>Acetobacteraceae</taxon>
        <taxon>Komagataeibacter</taxon>
    </lineage>
</organism>
<dbReference type="RefSeq" id="WP_048883387.1">
    <property type="nucleotide sequence ID" value="NZ_BAQJ01000033.1"/>
</dbReference>
<dbReference type="EMBL" id="BAQJ01000033">
    <property type="protein sequence ID" value="GBQ68094.1"/>
    <property type="molecule type" value="Genomic_DNA"/>
</dbReference>
<feature type="region of interest" description="Disordered" evidence="1">
    <location>
        <begin position="1"/>
        <end position="21"/>
    </location>
</feature>
<accession>A0ABQ0PGS5</accession>
<evidence type="ECO:0000256" key="1">
    <source>
        <dbReference type="SAM" id="MobiDB-lite"/>
    </source>
</evidence>
<evidence type="ECO:0000313" key="2">
    <source>
        <dbReference type="EMBL" id="GBQ68094.1"/>
    </source>
</evidence>
<evidence type="ECO:0000313" key="3">
    <source>
        <dbReference type="Proteomes" id="UP001061452"/>
    </source>
</evidence>
<comment type="caution">
    <text evidence="2">The sequence shown here is derived from an EMBL/GenBank/DDBJ whole genome shotgun (WGS) entry which is preliminary data.</text>
</comment>
<sequence length="129" mass="14938">MTKPWNGLPDQPERSGWHWLKHSNGNYPQPFEWNHDTRQWEVDIDDEGFPEEMVDSGYKYICRCPDPSELAQMRKDEREQAAQVCERWAQACGAIYDLNPTDYSAGEADTWEEAARAIRTLTDEGGKKS</sequence>
<proteinExistence type="predicted"/>
<reference evidence="2" key="1">
    <citation type="submission" date="2013-04" db="EMBL/GenBank/DDBJ databases">
        <title>The genome sequencing project of 58 acetic acid bacteria.</title>
        <authorList>
            <person name="Okamoto-Kainuma A."/>
            <person name="Ishikawa M."/>
            <person name="Umino S."/>
            <person name="Koizumi Y."/>
            <person name="Shiwa Y."/>
            <person name="Yoshikawa H."/>
            <person name="Matsutani M."/>
            <person name="Matsushita K."/>
        </authorList>
    </citation>
    <scope>NUCLEOTIDE SEQUENCE</scope>
    <source>
        <strain evidence="2">NRIC 0521</strain>
    </source>
</reference>
<keyword evidence="3" id="KW-1185">Reference proteome</keyword>
<gene>
    <name evidence="2" type="ORF">AA0521_1153</name>
</gene>
<dbReference type="Proteomes" id="UP001061452">
    <property type="component" value="Unassembled WGS sequence"/>
</dbReference>
<evidence type="ECO:0008006" key="4">
    <source>
        <dbReference type="Google" id="ProtNLM"/>
    </source>
</evidence>
<name>A0ABQ0PGS5_9PROT</name>
<protein>
    <recommendedName>
        <fullName evidence="4">Phage protein</fullName>
    </recommendedName>
</protein>